<dbReference type="Gene3D" id="3.30.70.270">
    <property type="match status" value="1"/>
</dbReference>
<name>A0A6P1E412_9GAMM</name>
<dbReference type="InterPro" id="IPR000160">
    <property type="entry name" value="GGDEF_dom"/>
</dbReference>
<keyword evidence="2" id="KW-0812">Transmembrane</keyword>
<dbReference type="Pfam" id="PF13188">
    <property type="entry name" value="PAS_8"/>
    <property type="match status" value="1"/>
</dbReference>
<dbReference type="NCBIfam" id="TIGR00254">
    <property type="entry name" value="GGDEF"/>
    <property type="match status" value="1"/>
</dbReference>
<dbReference type="FunFam" id="3.30.70.270:FF:000001">
    <property type="entry name" value="Diguanylate cyclase domain protein"/>
    <property type="match status" value="1"/>
</dbReference>
<evidence type="ECO:0000313" key="7">
    <source>
        <dbReference type="Proteomes" id="UP000471640"/>
    </source>
</evidence>
<reference evidence="7" key="1">
    <citation type="journal article" date="2020" name="Microbiol. Resour. Announc.">
        <title>Draft Genome Sequences of Thiorhodococcus mannitoliphagus and Thiorhodococcus minor, Purple Sulfur Photosynthetic Bacteria in the Gammaproteobacterial Family Chromatiaceae.</title>
        <authorList>
            <person name="Aviles F.A."/>
            <person name="Meyer T.E."/>
            <person name="Kyndt J.A."/>
        </authorList>
    </citation>
    <scope>NUCLEOTIDE SEQUENCE [LARGE SCALE GENOMIC DNA]</scope>
    <source>
        <strain evidence="7">DSM 18266</strain>
    </source>
</reference>
<dbReference type="PANTHER" id="PTHR44757:SF2">
    <property type="entry name" value="BIOFILM ARCHITECTURE MAINTENANCE PROTEIN MBAA"/>
    <property type="match status" value="1"/>
</dbReference>
<evidence type="ECO:0000313" key="6">
    <source>
        <dbReference type="EMBL" id="NEX23262.1"/>
    </source>
</evidence>
<dbReference type="PROSITE" id="PS50885">
    <property type="entry name" value="HAMP"/>
    <property type="match status" value="1"/>
</dbReference>
<dbReference type="NCBIfam" id="TIGR00229">
    <property type="entry name" value="sensory_box"/>
    <property type="match status" value="1"/>
</dbReference>
<keyword evidence="7" id="KW-1185">Reference proteome</keyword>
<comment type="cofactor">
    <cofactor evidence="1">
        <name>Mg(2+)</name>
        <dbReference type="ChEBI" id="CHEBI:18420"/>
    </cofactor>
</comment>
<keyword evidence="2" id="KW-0472">Membrane</keyword>
<dbReference type="CDD" id="cd06225">
    <property type="entry name" value="HAMP"/>
    <property type="match status" value="1"/>
</dbReference>
<evidence type="ECO:0000259" key="3">
    <source>
        <dbReference type="PROSITE" id="PS50112"/>
    </source>
</evidence>
<comment type="caution">
    <text evidence="6">The sequence shown here is derived from an EMBL/GenBank/DDBJ whole genome shotgun (WGS) entry which is preliminary data.</text>
</comment>
<evidence type="ECO:0000256" key="1">
    <source>
        <dbReference type="ARBA" id="ARBA00001946"/>
    </source>
</evidence>
<evidence type="ECO:0000259" key="5">
    <source>
        <dbReference type="PROSITE" id="PS50887"/>
    </source>
</evidence>
<evidence type="ECO:0000259" key="4">
    <source>
        <dbReference type="PROSITE" id="PS50885"/>
    </source>
</evidence>
<dbReference type="SUPFAM" id="SSF55785">
    <property type="entry name" value="PYP-like sensor domain (PAS domain)"/>
    <property type="match status" value="1"/>
</dbReference>
<reference evidence="6 7" key="2">
    <citation type="submission" date="2020-02" db="EMBL/GenBank/DDBJ databases">
        <title>Genome sequences of Thiorhodococcus mannitoliphagus and Thiorhodococcus minor, purple sulfur photosynthetic bacteria in the gammaproteobacterial family, Chromatiaceae.</title>
        <authorList>
            <person name="Aviles F.A."/>
            <person name="Meyer T.E."/>
            <person name="Kyndt J.A."/>
        </authorList>
    </citation>
    <scope>NUCLEOTIDE SEQUENCE [LARGE SCALE GENOMIC DNA]</scope>
    <source>
        <strain evidence="6 7">DSM 18266</strain>
    </source>
</reference>
<feature type="domain" description="HAMP" evidence="4">
    <location>
        <begin position="177"/>
        <end position="231"/>
    </location>
</feature>
<protein>
    <submittedName>
        <fullName evidence="6">Diguanylate cyclase</fullName>
    </submittedName>
</protein>
<feature type="transmembrane region" description="Helical" evidence="2">
    <location>
        <begin position="154"/>
        <end position="179"/>
    </location>
</feature>
<feature type="domain" description="GGDEF" evidence="5">
    <location>
        <begin position="398"/>
        <end position="532"/>
    </location>
</feature>
<dbReference type="InterPro" id="IPR043128">
    <property type="entry name" value="Rev_trsase/Diguanyl_cyclase"/>
</dbReference>
<dbReference type="GO" id="GO:0007165">
    <property type="term" value="P:signal transduction"/>
    <property type="evidence" value="ECO:0007669"/>
    <property type="project" value="InterPro"/>
</dbReference>
<dbReference type="Gene3D" id="3.30.450.20">
    <property type="entry name" value="PAS domain"/>
    <property type="match status" value="1"/>
</dbReference>
<dbReference type="InterPro" id="IPR000014">
    <property type="entry name" value="PAS"/>
</dbReference>
<dbReference type="SMART" id="SM00267">
    <property type="entry name" value="GGDEF"/>
    <property type="match status" value="1"/>
</dbReference>
<proteinExistence type="predicted"/>
<sequence>MRKLRSSSLAFRATFWILLLVGAVGLISLWFGNSLAIQRETQRSQIKLLELIDTVERSASIACFLSDKELAKEVAQGLLSNRIIRQVEIYDSEGPLVVLQRRGQEGGQPSSASVPEDAISRKIASPFDPAEQAGKILVLPDHAEIAKSVTDASLFIGILLSIQTFAVGFAVIAIVYVFITRPMRKLAAALRMLPAEHGEKLAHLGGHDRDELGELVNYVNHLIERLWDLLEEERTLWREVEVEERKLRSIFEHAATGIFLLDTKGSLLSCNPAFHQMLAPVVANTRSARFSIPVLFENDDSRVRALIDDCNRSDSPVQRDMKLATCDGKSSRWFHLTLSKIEDDLYQGVINDITERKKAEHSALEVAMTDPLTGLLNRRGFETRMAGRLRQGARSSDTGLALMLIDLDLFKQVNDNYGHDAGDLVLISVAGVLRRLTRKTDLVGRMGGDEFIVLISAYNSSAALELIAGKIIEAVGRPIEIGANREAHIGASIGIALSRHSTFQPERMLKKADEAMYDAKKRGRNTYVIHEHSDLALNDE</sequence>
<dbReference type="SUPFAM" id="SSF55073">
    <property type="entry name" value="Nucleotide cyclase"/>
    <property type="match status" value="1"/>
</dbReference>
<dbReference type="GO" id="GO:0016020">
    <property type="term" value="C:membrane"/>
    <property type="evidence" value="ECO:0007669"/>
    <property type="project" value="InterPro"/>
</dbReference>
<dbReference type="InterPro" id="IPR003660">
    <property type="entry name" value="HAMP_dom"/>
</dbReference>
<dbReference type="PROSITE" id="PS50887">
    <property type="entry name" value="GGDEF"/>
    <property type="match status" value="1"/>
</dbReference>
<dbReference type="InterPro" id="IPR052155">
    <property type="entry name" value="Biofilm_reg_signaling"/>
</dbReference>
<dbReference type="AlphaFoldDB" id="A0A6P1E412"/>
<dbReference type="Pfam" id="PF00672">
    <property type="entry name" value="HAMP"/>
    <property type="match status" value="1"/>
</dbReference>
<feature type="domain" description="PAS" evidence="3">
    <location>
        <begin position="243"/>
        <end position="279"/>
    </location>
</feature>
<gene>
    <name evidence="6" type="ORF">G3480_23685</name>
</gene>
<accession>A0A6P1E412</accession>
<dbReference type="InterPro" id="IPR035965">
    <property type="entry name" value="PAS-like_dom_sf"/>
</dbReference>
<dbReference type="CDD" id="cd01949">
    <property type="entry name" value="GGDEF"/>
    <property type="match status" value="1"/>
</dbReference>
<dbReference type="RefSeq" id="WP_164656700.1">
    <property type="nucleotide sequence ID" value="NZ_JAAIJR010000175.1"/>
</dbReference>
<dbReference type="PROSITE" id="PS50112">
    <property type="entry name" value="PAS"/>
    <property type="match status" value="1"/>
</dbReference>
<dbReference type="EMBL" id="JAAIJR010000175">
    <property type="protein sequence ID" value="NEX23262.1"/>
    <property type="molecule type" value="Genomic_DNA"/>
</dbReference>
<dbReference type="Proteomes" id="UP000471640">
    <property type="component" value="Unassembled WGS sequence"/>
</dbReference>
<dbReference type="Gene3D" id="6.10.340.10">
    <property type="match status" value="1"/>
</dbReference>
<dbReference type="PANTHER" id="PTHR44757">
    <property type="entry name" value="DIGUANYLATE CYCLASE DGCP"/>
    <property type="match status" value="1"/>
</dbReference>
<organism evidence="6 7">
    <name type="scientific">Thiorhodococcus mannitoliphagus</name>
    <dbReference type="NCBI Taxonomy" id="329406"/>
    <lineage>
        <taxon>Bacteria</taxon>
        <taxon>Pseudomonadati</taxon>
        <taxon>Pseudomonadota</taxon>
        <taxon>Gammaproteobacteria</taxon>
        <taxon>Chromatiales</taxon>
        <taxon>Chromatiaceae</taxon>
        <taxon>Thiorhodococcus</taxon>
    </lineage>
</organism>
<evidence type="ECO:0000256" key="2">
    <source>
        <dbReference type="SAM" id="Phobius"/>
    </source>
</evidence>
<dbReference type="GO" id="GO:0003824">
    <property type="term" value="F:catalytic activity"/>
    <property type="evidence" value="ECO:0007669"/>
    <property type="project" value="UniProtKB-ARBA"/>
</dbReference>
<dbReference type="InterPro" id="IPR029787">
    <property type="entry name" value="Nucleotide_cyclase"/>
</dbReference>
<keyword evidence="2" id="KW-1133">Transmembrane helix</keyword>
<dbReference type="Pfam" id="PF00990">
    <property type="entry name" value="GGDEF"/>
    <property type="match status" value="1"/>
</dbReference>